<dbReference type="GO" id="GO:0004016">
    <property type="term" value="F:adenylate cyclase activity"/>
    <property type="evidence" value="ECO:0007669"/>
    <property type="project" value="UniProtKB-ARBA"/>
</dbReference>
<dbReference type="RefSeq" id="WP_123178963.1">
    <property type="nucleotide sequence ID" value="NZ_CP033614.1"/>
</dbReference>
<dbReference type="PANTHER" id="PTHR43081:SF1">
    <property type="entry name" value="ADENYLATE CYCLASE, TERMINAL-DIFFERENTIATION SPECIFIC"/>
    <property type="match status" value="1"/>
</dbReference>
<dbReference type="GO" id="GO:0035556">
    <property type="term" value="P:intracellular signal transduction"/>
    <property type="evidence" value="ECO:0007669"/>
    <property type="project" value="InterPro"/>
</dbReference>
<dbReference type="InterPro" id="IPR029016">
    <property type="entry name" value="GAF-like_dom_sf"/>
</dbReference>
<dbReference type="InterPro" id="IPR029787">
    <property type="entry name" value="Nucleotide_cyclase"/>
</dbReference>
<accession>A0AAD0UQ94</accession>
<gene>
    <name evidence="2" type="ORF">EFP84_01045</name>
</gene>
<organism evidence="2 3">
    <name type="scientific">Leptospira kmetyi</name>
    <dbReference type="NCBI Taxonomy" id="408139"/>
    <lineage>
        <taxon>Bacteria</taxon>
        <taxon>Pseudomonadati</taxon>
        <taxon>Spirochaetota</taxon>
        <taxon>Spirochaetia</taxon>
        <taxon>Leptospirales</taxon>
        <taxon>Leptospiraceae</taxon>
        <taxon>Leptospira</taxon>
    </lineage>
</organism>
<sequence>MSTDLEIEAFKKQFIENQKGIEELNQKLNRKTREVEIIQSISTEILNTLDLDLIFERIMKVMDEVFGFKHAMILMGEENSELLKVVASRGYEQSGIGATVEFGKGVIGVVAKKRKIMRMVGISTQMRYAEQIGQSMGMEEKKIELPGLKDAKSQIAIPLLVKEKLLGVFAVESEEINAFKLLDEMILSIVGNQIAVAIENAAAYHTQQQLSEAYSRFVPKEFLSILSKKSILETQLADQTEGLMTVMFSDIRGFTTLSEKMTPNENFRFINDYLGMIAPLIKEHSGFIDKFIGDAIMAIFPSRAEDAVEASLAMMRALKKFNRMREEQGQDPIDIGIGIHTGHLMLGIIGYENRMEGTVIGDSVNLASRIEGLTKQYQCSIIASEVTIASLKNPETFSHFFLDEVTVKGKSQAVKVYKIENPPE</sequence>
<dbReference type="SUPFAM" id="SSF55781">
    <property type="entry name" value="GAF domain-like"/>
    <property type="match status" value="1"/>
</dbReference>
<dbReference type="Pfam" id="PF00211">
    <property type="entry name" value="Guanylate_cyc"/>
    <property type="match status" value="1"/>
</dbReference>
<dbReference type="AlphaFoldDB" id="A0AAD0UQ94"/>
<dbReference type="InterPro" id="IPR050697">
    <property type="entry name" value="Adenylyl/Guanylyl_Cyclase_3/4"/>
</dbReference>
<evidence type="ECO:0000313" key="3">
    <source>
        <dbReference type="Proteomes" id="UP000276407"/>
    </source>
</evidence>
<reference evidence="2 3" key="1">
    <citation type="submission" date="2018-11" db="EMBL/GenBank/DDBJ databases">
        <title>Complete genome sequence of Leptospira kmetyi isolate LS 001/16 from soil sample associated with a leptospirosis patient in Kelantan.</title>
        <authorList>
            <person name="Muhammad Yusoff F."/>
            <person name="Muhammad Yusoff S."/>
            <person name="Ahmad M.N."/>
            <person name="Yusof N.Y."/>
            <person name="Aziah I."/>
        </authorList>
    </citation>
    <scope>NUCLEOTIDE SEQUENCE [LARGE SCALE GENOMIC DNA]</scope>
    <source>
        <strain evidence="2 3">LS 001/16</strain>
    </source>
</reference>
<dbReference type="KEGG" id="lkm:EFP84_01045"/>
<dbReference type="Gene3D" id="3.30.70.1230">
    <property type="entry name" value="Nucleotide cyclase"/>
    <property type="match status" value="1"/>
</dbReference>
<dbReference type="Pfam" id="PF01590">
    <property type="entry name" value="GAF"/>
    <property type="match status" value="1"/>
</dbReference>
<protein>
    <submittedName>
        <fullName evidence="2">GAF domain-containing protein</fullName>
    </submittedName>
</protein>
<dbReference type="Proteomes" id="UP000276407">
    <property type="component" value="Chromosome 1"/>
</dbReference>
<name>A0AAD0UQ94_9LEPT</name>
<feature type="domain" description="Guanylate cyclase" evidence="1">
    <location>
        <begin position="245"/>
        <end position="371"/>
    </location>
</feature>
<dbReference type="CDD" id="cd07302">
    <property type="entry name" value="CHD"/>
    <property type="match status" value="1"/>
</dbReference>
<dbReference type="SMART" id="SM00065">
    <property type="entry name" value="GAF"/>
    <property type="match status" value="1"/>
</dbReference>
<dbReference type="PROSITE" id="PS50125">
    <property type="entry name" value="GUANYLATE_CYCLASE_2"/>
    <property type="match status" value="1"/>
</dbReference>
<dbReference type="InterPro" id="IPR003018">
    <property type="entry name" value="GAF"/>
</dbReference>
<dbReference type="PANTHER" id="PTHR43081">
    <property type="entry name" value="ADENYLATE CYCLASE, TERMINAL-DIFFERENTIATION SPECIFIC-RELATED"/>
    <property type="match status" value="1"/>
</dbReference>
<dbReference type="SUPFAM" id="SSF55073">
    <property type="entry name" value="Nucleotide cyclase"/>
    <property type="match status" value="1"/>
</dbReference>
<evidence type="ECO:0000259" key="1">
    <source>
        <dbReference type="PROSITE" id="PS50125"/>
    </source>
</evidence>
<dbReference type="SMART" id="SM00044">
    <property type="entry name" value="CYCc"/>
    <property type="match status" value="1"/>
</dbReference>
<dbReference type="GO" id="GO:0006171">
    <property type="term" value="P:cAMP biosynthetic process"/>
    <property type="evidence" value="ECO:0007669"/>
    <property type="project" value="TreeGrafter"/>
</dbReference>
<proteinExistence type="predicted"/>
<evidence type="ECO:0000313" key="2">
    <source>
        <dbReference type="EMBL" id="AYV54223.1"/>
    </source>
</evidence>
<dbReference type="EMBL" id="CP033614">
    <property type="protein sequence ID" value="AYV54223.1"/>
    <property type="molecule type" value="Genomic_DNA"/>
</dbReference>
<dbReference type="Gene3D" id="3.30.450.40">
    <property type="match status" value="1"/>
</dbReference>
<dbReference type="InterPro" id="IPR001054">
    <property type="entry name" value="A/G_cyclase"/>
</dbReference>